<evidence type="ECO:0000259" key="3">
    <source>
        <dbReference type="PROSITE" id="PS50110"/>
    </source>
</evidence>
<dbReference type="PROSITE" id="PS50110">
    <property type="entry name" value="RESPONSE_REGULATORY"/>
    <property type="match status" value="1"/>
</dbReference>
<keyword evidence="1 2" id="KW-0597">Phosphoprotein</keyword>
<dbReference type="PANTHER" id="PTHR44591">
    <property type="entry name" value="STRESS RESPONSE REGULATOR PROTEIN 1"/>
    <property type="match status" value="1"/>
</dbReference>
<proteinExistence type="predicted"/>
<feature type="modified residue" description="4-aspartylphosphate" evidence="2">
    <location>
        <position position="53"/>
    </location>
</feature>
<dbReference type="PANTHER" id="PTHR44591:SF3">
    <property type="entry name" value="RESPONSE REGULATORY DOMAIN-CONTAINING PROTEIN"/>
    <property type="match status" value="1"/>
</dbReference>
<dbReference type="SUPFAM" id="SSF52172">
    <property type="entry name" value="CheY-like"/>
    <property type="match status" value="1"/>
</dbReference>
<dbReference type="Gene3D" id="3.40.50.2300">
    <property type="match status" value="1"/>
</dbReference>
<evidence type="ECO:0000256" key="1">
    <source>
        <dbReference type="ARBA" id="ARBA00022553"/>
    </source>
</evidence>
<reference evidence="4" key="1">
    <citation type="journal article" date="2020" name="mSystems">
        <title>Genome- and Community-Level Interaction Insights into Carbon Utilization and Element Cycling Functions of Hydrothermarchaeota in Hydrothermal Sediment.</title>
        <authorList>
            <person name="Zhou Z."/>
            <person name="Liu Y."/>
            <person name="Xu W."/>
            <person name="Pan J."/>
            <person name="Luo Z.H."/>
            <person name="Li M."/>
        </authorList>
    </citation>
    <scope>NUCLEOTIDE SEQUENCE [LARGE SCALE GENOMIC DNA]</scope>
    <source>
        <strain evidence="4">SpSt-1220</strain>
    </source>
</reference>
<gene>
    <name evidence="4" type="ORF">ENN94_05060</name>
</gene>
<dbReference type="AlphaFoldDB" id="A0A831LJJ7"/>
<dbReference type="EMBL" id="DSDO01000350">
    <property type="protein sequence ID" value="HDR47053.1"/>
    <property type="molecule type" value="Genomic_DNA"/>
</dbReference>
<dbReference type="Proteomes" id="UP000886162">
    <property type="component" value="Unassembled WGS sequence"/>
</dbReference>
<dbReference type="GO" id="GO:0000160">
    <property type="term" value="P:phosphorelay signal transduction system"/>
    <property type="evidence" value="ECO:0007669"/>
    <property type="project" value="InterPro"/>
</dbReference>
<evidence type="ECO:0000313" key="4">
    <source>
        <dbReference type="EMBL" id="HDR47053.1"/>
    </source>
</evidence>
<comment type="caution">
    <text evidence="4">The sequence shown here is derived from an EMBL/GenBank/DDBJ whole genome shotgun (WGS) entry which is preliminary data.</text>
</comment>
<sequence length="117" mass="13078">MSKKILIIDDEDDIIIFLETLFRSAGYDTITARNGIEALEVARNEKPDLMTLDLQMPRNTGTDFYRKASRETDLKDVPVIVISGVPGRHLAVPKPAAVFEKPIDRDKLLATVQQLIG</sequence>
<accession>A0A831LJJ7</accession>
<dbReference type="CDD" id="cd00156">
    <property type="entry name" value="REC"/>
    <property type="match status" value="1"/>
</dbReference>
<protein>
    <submittedName>
        <fullName evidence="4">Response regulator</fullName>
    </submittedName>
</protein>
<organism evidence="4">
    <name type="scientific">Geoalkalibacter subterraneus</name>
    <dbReference type="NCBI Taxonomy" id="483547"/>
    <lineage>
        <taxon>Bacteria</taxon>
        <taxon>Pseudomonadati</taxon>
        <taxon>Thermodesulfobacteriota</taxon>
        <taxon>Desulfuromonadia</taxon>
        <taxon>Desulfuromonadales</taxon>
        <taxon>Geoalkalibacteraceae</taxon>
        <taxon>Geoalkalibacter</taxon>
    </lineage>
</organism>
<evidence type="ECO:0000256" key="2">
    <source>
        <dbReference type="PROSITE-ProRule" id="PRU00169"/>
    </source>
</evidence>
<feature type="domain" description="Response regulatory" evidence="3">
    <location>
        <begin position="4"/>
        <end position="116"/>
    </location>
</feature>
<dbReference type="SMART" id="SM00448">
    <property type="entry name" value="REC"/>
    <property type="match status" value="1"/>
</dbReference>
<dbReference type="InterPro" id="IPR001789">
    <property type="entry name" value="Sig_transdc_resp-reg_receiver"/>
</dbReference>
<dbReference type="Pfam" id="PF00072">
    <property type="entry name" value="Response_reg"/>
    <property type="match status" value="1"/>
</dbReference>
<name>A0A831LJJ7_9BACT</name>
<dbReference type="InterPro" id="IPR050595">
    <property type="entry name" value="Bact_response_regulator"/>
</dbReference>
<dbReference type="InterPro" id="IPR011006">
    <property type="entry name" value="CheY-like_superfamily"/>
</dbReference>